<evidence type="ECO:0000313" key="2">
    <source>
        <dbReference type="EMBL" id="CAF3634070.1"/>
    </source>
</evidence>
<dbReference type="Proteomes" id="UP000681722">
    <property type="component" value="Unassembled WGS sequence"/>
</dbReference>
<dbReference type="Gene3D" id="3.90.176.10">
    <property type="entry name" value="Toxin ADP-ribosyltransferase, Chain A, domain 1"/>
    <property type="match status" value="1"/>
</dbReference>
<accession>A0A813W0R7</accession>
<gene>
    <name evidence="1" type="ORF">GPM918_LOCUS5840</name>
    <name evidence="2" type="ORF">SRO942_LOCUS5840</name>
</gene>
<dbReference type="OrthoDB" id="10053713at2759"/>
<organism evidence="1 3">
    <name type="scientific">Didymodactylos carnosus</name>
    <dbReference type="NCBI Taxonomy" id="1234261"/>
    <lineage>
        <taxon>Eukaryota</taxon>
        <taxon>Metazoa</taxon>
        <taxon>Spiralia</taxon>
        <taxon>Gnathifera</taxon>
        <taxon>Rotifera</taxon>
        <taxon>Eurotatoria</taxon>
        <taxon>Bdelloidea</taxon>
        <taxon>Philodinida</taxon>
        <taxon>Philodinidae</taxon>
        <taxon>Didymodactylos</taxon>
    </lineage>
</organism>
<dbReference type="SUPFAM" id="SSF56399">
    <property type="entry name" value="ADP-ribosylation"/>
    <property type="match status" value="1"/>
</dbReference>
<dbReference type="PROSITE" id="PS51996">
    <property type="entry name" value="TR_MART"/>
    <property type="match status" value="1"/>
</dbReference>
<evidence type="ECO:0000313" key="1">
    <source>
        <dbReference type="EMBL" id="CAF0846409.1"/>
    </source>
</evidence>
<evidence type="ECO:0000313" key="3">
    <source>
        <dbReference type="Proteomes" id="UP000663829"/>
    </source>
</evidence>
<proteinExistence type="predicted"/>
<sequence length="171" mass="19198">MEPFTDGEYFLTVYRGQHLKVDELQELKDNIGRLISMNTFISTTCKEDVAFMLAGDGSLSPILESILFEIQINTSIDTKPYANIKELSVMKDEDEVLFSIGTIFRIESVEKATGTGIRSVKLLLTSEGDEQLKVLSEQIRDETAQSNDLNTLGNLLNKWVNTVKLNDISED</sequence>
<name>A0A813W0R7_9BILA</name>
<dbReference type="AlphaFoldDB" id="A0A813W0R7"/>
<dbReference type="Proteomes" id="UP000663829">
    <property type="component" value="Unassembled WGS sequence"/>
</dbReference>
<comment type="caution">
    <text evidence="1">The sequence shown here is derived from an EMBL/GenBank/DDBJ whole genome shotgun (WGS) entry which is preliminary data.</text>
</comment>
<dbReference type="EMBL" id="CAJNOQ010000866">
    <property type="protein sequence ID" value="CAF0846409.1"/>
    <property type="molecule type" value="Genomic_DNA"/>
</dbReference>
<protein>
    <submittedName>
        <fullName evidence="1">Uncharacterized protein</fullName>
    </submittedName>
</protein>
<dbReference type="EMBL" id="CAJOBC010000866">
    <property type="protein sequence ID" value="CAF3634070.1"/>
    <property type="molecule type" value="Genomic_DNA"/>
</dbReference>
<reference evidence="1" key="1">
    <citation type="submission" date="2021-02" db="EMBL/GenBank/DDBJ databases">
        <authorList>
            <person name="Nowell W R."/>
        </authorList>
    </citation>
    <scope>NUCLEOTIDE SEQUENCE</scope>
</reference>
<keyword evidence="3" id="KW-1185">Reference proteome</keyword>